<keyword evidence="7" id="KW-0472">Membrane</keyword>
<comment type="subcellular location">
    <subcellularLocation>
        <location evidence="1">Membrane</location>
        <topology evidence="1">Single-pass membrane protein</topology>
    </subcellularLocation>
</comment>
<dbReference type="InterPro" id="IPR008166">
    <property type="entry name" value="Glyco_transf_92"/>
</dbReference>
<evidence type="ECO:0000256" key="7">
    <source>
        <dbReference type="ARBA" id="ARBA00023136"/>
    </source>
</evidence>
<reference evidence="11" key="1">
    <citation type="submission" date="2016-06" db="UniProtKB">
        <authorList>
            <consortium name="WormBaseParasite"/>
        </authorList>
    </citation>
    <scope>IDENTIFICATION</scope>
</reference>
<gene>
    <name evidence="9" type="ORF">GPUH_LOCUS4052</name>
</gene>
<evidence type="ECO:0000256" key="3">
    <source>
        <dbReference type="ARBA" id="ARBA00022676"/>
    </source>
</evidence>
<reference evidence="9 10" key="2">
    <citation type="submission" date="2018-11" db="EMBL/GenBank/DDBJ databases">
        <authorList>
            <consortium name="Pathogen Informatics"/>
        </authorList>
    </citation>
    <scope>NUCLEOTIDE SEQUENCE [LARGE SCALE GENOMIC DNA]</scope>
</reference>
<evidence type="ECO:0000256" key="4">
    <source>
        <dbReference type="ARBA" id="ARBA00022679"/>
    </source>
</evidence>
<evidence type="ECO:0000256" key="8">
    <source>
        <dbReference type="RuleBase" id="RU366017"/>
    </source>
</evidence>
<dbReference type="AlphaFoldDB" id="A0A183D5R1"/>
<dbReference type="EMBL" id="UYRT01007357">
    <property type="protein sequence ID" value="VDK42200.1"/>
    <property type="molecule type" value="Genomic_DNA"/>
</dbReference>
<protein>
    <recommendedName>
        <fullName evidence="8">Glycosyltransferase family 92 protein</fullName>
        <ecNumber evidence="8">2.4.1.-</ecNumber>
    </recommendedName>
</protein>
<evidence type="ECO:0000256" key="5">
    <source>
        <dbReference type="ARBA" id="ARBA00022692"/>
    </source>
</evidence>
<keyword evidence="10" id="KW-1185">Reference proteome</keyword>
<organism evidence="11">
    <name type="scientific">Gongylonema pulchrum</name>
    <dbReference type="NCBI Taxonomy" id="637853"/>
    <lineage>
        <taxon>Eukaryota</taxon>
        <taxon>Metazoa</taxon>
        <taxon>Ecdysozoa</taxon>
        <taxon>Nematoda</taxon>
        <taxon>Chromadorea</taxon>
        <taxon>Rhabditida</taxon>
        <taxon>Spirurina</taxon>
        <taxon>Spiruromorpha</taxon>
        <taxon>Spiruroidea</taxon>
        <taxon>Gongylonematidae</taxon>
        <taxon>Gongylonema</taxon>
    </lineage>
</organism>
<dbReference type="Proteomes" id="UP000271098">
    <property type="component" value="Unassembled WGS sequence"/>
</dbReference>
<evidence type="ECO:0000256" key="1">
    <source>
        <dbReference type="ARBA" id="ARBA00004167"/>
    </source>
</evidence>
<sequence length="163" mass="19018">MWIVQGVTKFYIYIQSLASEVDALLRVYENDSTIDVERVPWSAFPTEGNYYSKSEDDPNLRTWRLEVISAVNDCALRSRGHTKYVLAVDLDEIIVTHHQPSLLSFLNELSTEDKNAAAFQFLNRFVNYQVGHFKLKEILSQKNDLLIRFYNNSFKANGYFFLF</sequence>
<keyword evidence="5" id="KW-0812">Transmembrane</keyword>
<evidence type="ECO:0000256" key="2">
    <source>
        <dbReference type="ARBA" id="ARBA00007647"/>
    </source>
</evidence>
<dbReference type="GO" id="GO:0016020">
    <property type="term" value="C:membrane"/>
    <property type="evidence" value="ECO:0007669"/>
    <property type="project" value="UniProtKB-SubCell"/>
</dbReference>
<dbReference type="WBParaSite" id="GPUH_0000405901-mRNA-1">
    <property type="protein sequence ID" value="GPUH_0000405901-mRNA-1"/>
    <property type="gene ID" value="GPUH_0000405901"/>
</dbReference>
<dbReference type="Pfam" id="PF01697">
    <property type="entry name" value="Glyco_transf_92"/>
    <property type="match status" value="1"/>
</dbReference>
<dbReference type="PANTHER" id="PTHR21461">
    <property type="entry name" value="GLYCOSYLTRANSFERASE FAMILY 92 PROTEIN"/>
    <property type="match status" value="1"/>
</dbReference>
<evidence type="ECO:0000313" key="10">
    <source>
        <dbReference type="Proteomes" id="UP000271098"/>
    </source>
</evidence>
<keyword evidence="6" id="KW-1133">Transmembrane helix</keyword>
<name>A0A183D5R1_9BILA</name>
<keyword evidence="4 8" id="KW-0808">Transferase</keyword>
<dbReference type="GO" id="GO:0005737">
    <property type="term" value="C:cytoplasm"/>
    <property type="evidence" value="ECO:0007669"/>
    <property type="project" value="TreeGrafter"/>
</dbReference>
<evidence type="ECO:0000313" key="11">
    <source>
        <dbReference type="WBParaSite" id="GPUH_0000405901-mRNA-1"/>
    </source>
</evidence>
<dbReference type="OrthoDB" id="2526284at2759"/>
<dbReference type="PANTHER" id="PTHR21461:SF80">
    <property type="entry name" value="GLYCOSYLTRANSFERASE FAMILY 92 PROTEIN"/>
    <property type="match status" value="1"/>
</dbReference>
<evidence type="ECO:0000256" key="6">
    <source>
        <dbReference type="ARBA" id="ARBA00022989"/>
    </source>
</evidence>
<evidence type="ECO:0000313" key="9">
    <source>
        <dbReference type="EMBL" id="VDK42200.1"/>
    </source>
</evidence>
<comment type="similarity">
    <text evidence="2 8">Belongs to the glycosyltransferase 92 family.</text>
</comment>
<accession>A0A183D5R1</accession>
<dbReference type="GO" id="GO:0016757">
    <property type="term" value="F:glycosyltransferase activity"/>
    <property type="evidence" value="ECO:0007669"/>
    <property type="project" value="UniProtKB-UniRule"/>
</dbReference>
<dbReference type="EC" id="2.4.1.-" evidence="8"/>
<keyword evidence="3 8" id="KW-0328">Glycosyltransferase</keyword>
<proteinExistence type="inferred from homology"/>